<evidence type="ECO:0008006" key="8">
    <source>
        <dbReference type="Google" id="ProtNLM"/>
    </source>
</evidence>
<accession>A0A6A3HX58</accession>
<dbReference type="EMBL" id="QXFV01003934">
    <property type="protein sequence ID" value="KAE8972834.1"/>
    <property type="molecule type" value="Genomic_DNA"/>
</dbReference>
<keyword evidence="6" id="KW-1185">Reference proteome</keyword>
<dbReference type="AlphaFoldDB" id="A0A6A3HX58"/>
<dbReference type="EMBL" id="QXFU01000354">
    <property type="protein sequence ID" value="KAE9035772.1"/>
    <property type="molecule type" value="Genomic_DNA"/>
</dbReference>
<dbReference type="Gene3D" id="1.25.40.10">
    <property type="entry name" value="Tetratricopeptide repeat domain"/>
    <property type="match status" value="1"/>
</dbReference>
<dbReference type="Proteomes" id="UP000429607">
    <property type="component" value="Unassembled WGS sequence"/>
</dbReference>
<comment type="caution">
    <text evidence="2">The sequence shown here is derived from an EMBL/GenBank/DDBJ whole genome shotgun (WGS) entry which is preliminary data.</text>
</comment>
<dbReference type="InterPro" id="IPR011990">
    <property type="entry name" value="TPR-like_helical_dom_sf"/>
</dbReference>
<gene>
    <name evidence="2" type="ORF">PR001_g26483</name>
    <name evidence="3" type="ORF">PR002_g7393</name>
    <name evidence="4" type="ORF">PR003_g27681</name>
</gene>
<evidence type="ECO:0000256" key="1">
    <source>
        <dbReference type="SAM" id="MobiDB-lite"/>
    </source>
</evidence>
<name>A0A6A3HX58_9STRA</name>
<evidence type="ECO:0000313" key="5">
    <source>
        <dbReference type="Proteomes" id="UP000429607"/>
    </source>
</evidence>
<evidence type="ECO:0000313" key="6">
    <source>
        <dbReference type="Proteomes" id="UP000434957"/>
    </source>
</evidence>
<feature type="compositionally biased region" description="Acidic residues" evidence="1">
    <location>
        <begin position="253"/>
        <end position="294"/>
    </location>
</feature>
<dbReference type="OrthoDB" id="185373at2759"/>
<dbReference type="EMBL" id="QXFT01003945">
    <property type="protein sequence ID" value="KAE9281412.1"/>
    <property type="molecule type" value="Genomic_DNA"/>
</dbReference>
<evidence type="ECO:0000313" key="7">
    <source>
        <dbReference type="Proteomes" id="UP000435112"/>
    </source>
</evidence>
<proteinExistence type="predicted"/>
<sequence>MLRSSTRRGVLRRLLKCSLSSSAAPRTAPAASQDVHLAVESFIARRESSHALAAFDKLQPAQQSDPDLLQRLALLVAKRGQPHEAPRAAQMLRGLLAQSDFAVDDATQLAAIYTLDACLRQQRLEDALLLFAAARERDVLVDLPAVDALLRALVAAHRVDEAVAILKSVTAQHDVRPTEQTFQPVLVAVMQQQRYEDVEALIEHGRVNEVDFSPETYDPLVDLSQQQYSDENVERLGKFMEYVNDALRADGYWADDDDDEDEGGVDFDVDDDDDEDDDFDGNEFDDDEFDDEFD</sequence>
<evidence type="ECO:0000313" key="3">
    <source>
        <dbReference type="EMBL" id="KAE9035772.1"/>
    </source>
</evidence>
<dbReference type="Proteomes" id="UP000434957">
    <property type="component" value="Unassembled WGS sequence"/>
</dbReference>
<organism evidence="2 5">
    <name type="scientific">Phytophthora rubi</name>
    <dbReference type="NCBI Taxonomy" id="129364"/>
    <lineage>
        <taxon>Eukaryota</taxon>
        <taxon>Sar</taxon>
        <taxon>Stramenopiles</taxon>
        <taxon>Oomycota</taxon>
        <taxon>Peronosporomycetes</taxon>
        <taxon>Peronosporales</taxon>
        <taxon>Peronosporaceae</taxon>
        <taxon>Phytophthora</taxon>
    </lineage>
</organism>
<protein>
    <recommendedName>
        <fullName evidence="8">Pentacotripeptide-repeat region of PRORP domain-containing protein</fullName>
    </recommendedName>
</protein>
<dbReference type="Proteomes" id="UP000435112">
    <property type="component" value="Unassembled WGS sequence"/>
</dbReference>
<evidence type="ECO:0000313" key="2">
    <source>
        <dbReference type="EMBL" id="KAE8972834.1"/>
    </source>
</evidence>
<reference evidence="5 7" key="1">
    <citation type="submission" date="2018-09" db="EMBL/GenBank/DDBJ databases">
        <title>Genomic investigation of the strawberry pathogen Phytophthora fragariae indicates pathogenicity is determined by transcriptional variation in three key races.</title>
        <authorList>
            <person name="Adams T.M."/>
            <person name="Armitage A.D."/>
            <person name="Sobczyk M.K."/>
            <person name="Bates H.J."/>
            <person name="Dunwell J.M."/>
            <person name="Nellist C.F."/>
            <person name="Harrison R.J."/>
        </authorList>
    </citation>
    <scope>NUCLEOTIDE SEQUENCE [LARGE SCALE GENOMIC DNA]</scope>
    <source>
        <strain evidence="2 5">SCRP249</strain>
        <strain evidence="3 7">SCRP324</strain>
        <strain evidence="4 6">SCRP333</strain>
    </source>
</reference>
<feature type="region of interest" description="Disordered" evidence="1">
    <location>
        <begin position="252"/>
        <end position="294"/>
    </location>
</feature>
<evidence type="ECO:0000313" key="4">
    <source>
        <dbReference type="EMBL" id="KAE9281412.1"/>
    </source>
</evidence>